<dbReference type="CDD" id="cd05233">
    <property type="entry name" value="SDR_c"/>
    <property type="match status" value="1"/>
</dbReference>
<dbReference type="PRINTS" id="PR00080">
    <property type="entry name" value="SDRFAMILY"/>
</dbReference>
<dbReference type="GO" id="GO:0030497">
    <property type="term" value="P:fatty acid elongation"/>
    <property type="evidence" value="ECO:0007669"/>
    <property type="project" value="TreeGrafter"/>
</dbReference>
<dbReference type="RefSeq" id="WP_129032845.1">
    <property type="nucleotide sequence ID" value="NZ_QXIL01000016.1"/>
</dbReference>
<keyword evidence="4" id="KW-1185">Reference proteome</keyword>
<proteinExistence type="inferred from homology"/>
<dbReference type="AlphaFoldDB" id="A0A4Q0VH22"/>
<name>A0A4Q0VH22_9LACO</name>
<dbReference type="PANTHER" id="PTHR42760:SF40">
    <property type="entry name" value="3-OXOACYL-[ACYL-CARRIER-PROTEIN] REDUCTASE, CHLOROPLASTIC"/>
    <property type="match status" value="1"/>
</dbReference>
<organism evidence="3 4">
    <name type="scientific">Levilactobacillus suantsaii</name>
    <dbReference type="NCBI Taxonomy" id="2292255"/>
    <lineage>
        <taxon>Bacteria</taxon>
        <taxon>Bacillati</taxon>
        <taxon>Bacillota</taxon>
        <taxon>Bacilli</taxon>
        <taxon>Lactobacillales</taxon>
        <taxon>Lactobacillaceae</taxon>
        <taxon>Levilactobacillus</taxon>
    </lineage>
</organism>
<accession>A0A4Q0VH22</accession>
<evidence type="ECO:0000313" key="3">
    <source>
        <dbReference type="EMBL" id="RXI77962.1"/>
    </source>
</evidence>
<gene>
    <name evidence="3" type="ORF">DXH47_08125</name>
</gene>
<dbReference type="InterPro" id="IPR036291">
    <property type="entry name" value="NAD(P)-bd_dom_sf"/>
</dbReference>
<dbReference type="GO" id="GO:0016616">
    <property type="term" value="F:oxidoreductase activity, acting on the CH-OH group of donors, NAD or NADP as acceptor"/>
    <property type="evidence" value="ECO:0007669"/>
    <property type="project" value="TreeGrafter"/>
</dbReference>
<evidence type="ECO:0000256" key="2">
    <source>
        <dbReference type="RuleBase" id="RU000363"/>
    </source>
</evidence>
<dbReference type="Gene3D" id="3.40.50.720">
    <property type="entry name" value="NAD(P)-binding Rossmann-like Domain"/>
    <property type="match status" value="1"/>
</dbReference>
<dbReference type="PANTHER" id="PTHR42760">
    <property type="entry name" value="SHORT-CHAIN DEHYDROGENASES/REDUCTASES FAMILY MEMBER"/>
    <property type="match status" value="1"/>
</dbReference>
<dbReference type="Proteomes" id="UP000290602">
    <property type="component" value="Unassembled WGS sequence"/>
</dbReference>
<evidence type="ECO:0000256" key="1">
    <source>
        <dbReference type="ARBA" id="ARBA00006484"/>
    </source>
</evidence>
<evidence type="ECO:0000313" key="4">
    <source>
        <dbReference type="Proteomes" id="UP000290602"/>
    </source>
</evidence>
<comment type="similarity">
    <text evidence="1 2">Belongs to the short-chain dehydrogenases/reductases (SDR) family.</text>
</comment>
<comment type="caution">
    <text evidence="3">The sequence shown here is derived from an EMBL/GenBank/DDBJ whole genome shotgun (WGS) entry which is preliminary data.</text>
</comment>
<dbReference type="EMBL" id="QXIL01000016">
    <property type="protein sequence ID" value="RXI77962.1"/>
    <property type="molecule type" value="Genomic_DNA"/>
</dbReference>
<protein>
    <submittedName>
        <fullName evidence="3">SDR family NAD(P)-dependent oxidoreductase</fullName>
    </submittedName>
</protein>
<dbReference type="SUPFAM" id="SSF51735">
    <property type="entry name" value="NAD(P)-binding Rossmann-fold domains"/>
    <property type="match status" value="1"/>
</dbReference>
<dbReference type="OrthoDB" id="9803333at2"/>
<dbReference type="PRINTS" id="PR00081">
    <property type="entry name" value="GDHRDH"/>
</dbReference>
<dbReference type="Pfam" id="PF00106">
    <property type="entry name" value="adh_short"/>
    <property type="match status" value="1"/>
</dbReference>
<dbReference type="InterPro" id="IPR002347">
    <property type="entry name" value="SDR_fam"/>
</dbReference>
<sequence length="247" mass="26117">MGQQLANQVMLVTGAGSKIGRQSATLLAQSGAKIVAADLKSDALTRTVTTLKAAGYDAIAVPTNTLVANDVNYLVTTAKQHFGRLDGLITHAGLPDHLIAPETFGDKLWDQVTAINTASVRLITQAVTPLFSDQQHGIIVNVATVGPVTDDQAQTAYTATKRAVTTLTKRLAHQTAKQGLRVNAITPGDIQADIVEPLRVHEAQVAGDLKVVTKTSDAVAQAVLFLASERSHDVNGMVMAVDRGWTH</sequence>
<reference evidence="3 4" key="1">
    <citation type="submission" date="2018-08" db="EMBL/GenBank/DDBJ databases">
        <title>Lactobacillus suantsai sp. nov., isolated from traditional fermented suan-tsai in Taiwan.</title>
        <authorList>
            <person name="Huang C.-H."/>
        </authorList>
    </citation>
    <scope>NUCLEOTIDE SEQUENCE [LARGE SCALE GENOMIC DNA]</scope>
    <source>
        <strain evidence="3 4">BCRC 12945</strain>
    </source>
</reference>